<keyword evidence="2" id="KW-1185">Reference proteome</keyword>
<proteinExistence type="predicted"/>
<dbReference type="EMBL" id="JAAKFY010000003">
    <property type="protein sequence ID" value="KAF3858995.1"/>
    <property type="molecule type" value="Genomic_DNA"/>
</dbReference>
<reference evidence="1 2" key="1">
    <citation type="submission" date="2020-03" db="EMBL/GenBank/DDBJ databases">
        <title>Dissostichus mawsoni Genome sequencing and assembly.</title>
        <authorList>
            <person name="Park H."/>
        </authorList>
    </citation>
    <scope>NUCLEOTIDE SEQUENCE [LARGE SCALE GENOMIC DNA]</scope>
    <source>
        <strain evidence="1">DM0001</strain>
        <tissue evidence="1">Muscle</tissue>
    </source>
</reference>
<evidence type="ECO:0000313" key="2">
    <source>
        <dbReference type="Proteomes" id="UP000518266"/>
    </source>
</evidence>
<sequence>MMKTQADDEDMMKTQAHCEDMMKTQAHDEDMMKTQAHYPTLSSVGGSGSPVDFCFPCALMAEHPVEGAVLRRGLAILQAVLQAILQQAVLHRPRTSYTGRPTQARPTGRPTHSLRIVVQHSRSWDPVHGTSPLLRRHQRPELFDMMHDDCRFGRGAPSVLREHD</sequence>
<gene>
    <name evidence="1" type="ORF">F7725_021394</name>
</gene>
<organism evidence="1 2">
    <name type="scientific">Dissostichus mawsoni</name>
    <name type="common">Antarctic cod</name>
    <dbReference type="NCBI Taxonomy" id="36200"/>
    <lineage>
        <taxon>Eukaryota</taxon>
        <taxon>Metazoa</taxon>
        <taxon>Chordata</taxon>
        <taxon>Craniata</taxon>
        <taxon>Vertebrata</taxon>
        <taxon>Euteleostomi</taxon>
        <taxon>Actinopterygii</taxon>
        <taxon>Neopterygii</taxon>
        <taxon>Teleostei</taxon>
        <taxon>Neoteleostei</taxon>
        <taxon>Acanthomorphata</taxon>
        <taxon>Eupercaria</taxon>
        <taxon>Perciformes</taxon>
        <taxon>Notothenioidei</taxon>
        <taxon>Nototheniidae</taxon>
        <taxon>Dissostichus</taxon>
    </lineage>
</organism>
<dbReference type="OrthoDB" id="5371837at2759"/>
<dbReference type="AlphaFoldDB" id="A0A7J5ZB25"/>
<name>A0A7J5ZB25_DISMA</name>
<protein>
    <submittedName>
        <fullName evidence="1">Uncharacterized protein</fullName>
    </submittedName>
</protein>
<dbReference type="Proteomes" id="UP000518266">
    <property type="component" value="Unassembled WGS sequence"/>
</dbReference>
<comment type="caution">
    <text evidence="1">The sequence shown here is derived from an EMBL/GenBank/DDBJ whole genome shotgun (WGS) entry which is preliminary data.</text>
</comment>
<evidence type="ECO:0000313" key="1">
    <source>
        <dbReference type="EMBL" id="KAF3858995.1"/>
    </source>
</evidence>
<accession>A0A7J5ZB25</accession>